<organism evidence="2 3">
    <name type="scientific">Aspergillus candidus</name>
    <dbReference type="NCBI Taxonomy" id="41067"/>
    <lineage>
        <taxon>Eukaryota</taxon>
        <taxon>Fungi</taxon>
        <taxon>Dikarya</taxon>
        <taxon>Ascomycota</taxon>
        <taxon>Pezizomycotina</taxon>
        <taxon>Eurotiomycetes</taxon>
        <taxon>Eurotiomycetidae</taxon>
        <taxon>Eurotiales</taxon>
        <taxon>Aspergillaceae</taxon>
        <taxon>Aspergillus</taxon>
        <taxon>Aspergillus subgen. Circumdati</taxon>
    </lineage>
</organism>
<sequence>MGVGPIGDCAGKGFQLGCVEGSEWFGNVSILLPGVMGAIFFLILFFNSYRIIRSIEL</sequence>
<dbReference type="RefSeq" id="XP_024674722.1">
    <property type="nucleotide sequence ID" value="XM_024811501.1"/>
</dbReference>
<keyword evidence="3" id="KW-1185">Reference proteome</keyword>
<dbReference type="EMBL" id="KZ559123">
    <property type="protein sequence ID" value="PLB40710.1"/>
    <property type="molecule type" value="Genomic_DNA"/>
</dbReference>
<dbReference type="AlphaFoldDB" id="A0A2I2FJC1"/>
<reference evidence="2 3" key="1">
    <citation type="submission" date="2017-12" db="EMBL/GenBank/DDBJ databases">
        <authorList>
            <consortium name="DOE Joint Genome Institute"/>
            <person name="Haridas S."/>
            <person name="Kjaerbolling I."/>
            <person name="Vesth T.C."/>
            <person name="Frisvad J.C."/>
            <person name="Nybo J.L."/>
            <person name="Theobald S."/>
            <person name="Kuo A."/>
            <person name="Bowyer P."/>
            <person name="Matsuda Y."/>
            <person name="Mondo S."/>
            <person name="Lyhne E.K."/>
            <person name="Kogle M.E."/>
            <person name="Clum A."/>
            <person name="Lipzen A."/>
            <person name="Salamov A."/>
            <person name="Ngan C.Y."/>
            <person name="Daum C."/>
            <person name="Chiniquy J."/>
            <person name="Barry K."/>
            <person name="LaButti K."/>
            <person name="Simmons B.A."/>
            <person name="Magnuson J.K."/>
            <person name="Mortensen U.H."/>
            <person name="Larsen T.O."/>
            <person name="Grigoriev I.V."/>
            <person name="Baker S.E."/>
            <person name="Andersen M.R."/>
            <person name="Nordberg H.P."/>
            <person name="Cantor M.N."/>
            <person name="Hua S.X."/>
        </authorList>
    </citation>
    <scope>NUCLEOTIDE SEQUENCE [LARGE SCALE GENOMIC DNA]</scope>
    <source>
        <strain evidence="2 3">CBS 102.13</strain>
    </source>
</reference>
<proteinExistence type="predicted"/>
<evidence type="ECO:0000313" key="3">
    <source>
        <dbReference type="Proteomes" id="UP000234585"/>
    </source>
</evidence>
<feature type="transmembrane region" description="Helical" evidence="1">
    <location>
        <begin position="24"/>
        <end position="46"/>
    </location>
</feature>
<protein>
    <submittedName>
        <fullName evidence="2">Uncharacterized protein</fullName>
    </submittedName>
</protein>
<gene>
    <name evidence="2" type="ORF">BDW47DRAFT_100691</name>
</gene>
<dbReference type="GeneID" id="36518661"/>
<name>A0A2I2FJC1_ASPCN</name>
<accession>A0A2I2FJC1</accession>
<keyword evidence="1" id="KW-0472">Membrane</keyword>
<dbReference type="Proteomes" id="UP000234585">
    <property type="component" value="Unassembled WGS sequence"/>
</dbReference>
<evidence type="ECO:0000313" key="2">
    <source>
        <dbReference type="EMBL" id="PLB40710.1"/>
    </source>
</evidence>
<keyword evidence="1" id="KW-0812">Transmembrane</keyword>
<keyword evidence="1" id="KW-1133">Transmembrane helix</keyword>
<evidence type="ECO:0000256" key="1">
    <source>
        <dbReference type="SAM" id="Phobius"/>
    </source>
</evidence>